<name>A0A6N6JKN7_9RHOB</name>
<keyword evidence="3" id="KW-1185">Reference proteome</keyword>
<dbReference type="InterPro" id="IPR005184">
    <property type="entry name" value="DUF306_Meta_HslJ"/>
</dbReference>
<reference evidence="2 3" key="1">
    <citation type="submission" date="2019-12" db="EMBL/GenBank/DDBJ databases">
        <title>Litoreibacter badius sp. nov., a novel bacteriochlorophyll a-containing bacterium in the genus Litoreibacter.</title>
        <authorList>
            <person name="Kanamuro M."/>
            <person name="Takabe Y."/>
            <person name="Mori K."/>
            <person name="Takaichi S."/>
            <person name="Hanada S."/>
        </authorList>
    </citation>
    <scope>NUCLEOTIDE SEQUENCE [LARGE SCALE GENOMIC DNA]</scope>
    <source>
        <strain evidence="2 3">K6</strain>
    </source>
</reference>
<dbReference type="Gene3D" id="2.40.128.270">
    <property type="match status" value="1"/>
</dbReference>
<organism evidence="2 3">
    <name type="scientific">Litoreibacter roseus</name>
    <dbReference type="NCBI Taxonomy" id="2601869"/>
    <lineage>
        <taxon>Bacteria</taxon>
        <taxon>Pseudomonadati</taxon>
        <taxon>Pseudomonadota</taxon>
        <taxon>Alphaproteobacteria</taxon>
        <taxon>Rhodobacterales</taxon>
        <taxon>Roseobacteraceae</taxon>
        <taxon>Litoreibacter</taxon>
    </lineage>
</organism>
<evidence type="ECO:0000259" key="1">
    <source>
        <dbReference type="Pfam" id="PF03724"/>
    </source>
</evidence>
<protein>
    <recommendedName>
        <fullName evidence="1">DUF306 domain-containing protein</fullName>
    </recommendedName>
</protein>
<dbReference type="EMBL" id="BLJE01000004">
    <property type="protein sequence ID" value="GFE66410.1"/>
    <property type="molecule type" value="Genomic_DNA"/>
</dbReference>
<dbReference type="InterPro" id="IPR038670">
    <property type="entry name" value="HslJ-like_sf"/>
</dbReference>
<gene>
    <name evidence="2" type="ORF">KIN_34840</name>
</gene>
<dbReference type="Pfam" id="PF03724">
    <property type="entry name" value="META"/>
    <property type="match status" value="1"/>
</dbReference>
<accession>A0A6N6JKN7</accession>
<evidence type="ECO:0000313" key="2">
    <source>
        <dbReference type="EMBL" id="GFE66410.1"/>
    </source>
</evidence>
<sequence>MLLAVLNACQGDETLTAYGAADTIWAVTEIDEQAFAASATISFPEPGKIRGQGPCNQYSATQTVPYPWFKAEAIVSTRRSCENLAAENTYLRALAAMTLSEVSGDSMILSNEDGATIVFEAVR</sequence>
<dbReference type="AlphaFoldDB" id="A0A6N6JKN7"/>
<comment type="caution">
    <text evidence="2">The sequence shown here is derived from an EMBL/GenBank/DDBJ whole genome shotgun (WGS) entry which is preliminary data.</text>
</comment>
<evidence type="ECO:0000313" key="3">
    <source>
        <dbReference type="Proteomes" id="UP000436822"/>
    </source>
</evidence>
<dbReference type="Proteomes" id="UP000436822">
    <property type="component" value="Unassembled WGS sequence"/>
</dbReference>
<proteinExistence type="predicted"/>
<feature type="domain" description="DUF306" evidence="1">
    <location>
        <begin position="21"/>
        <end position="118"/>
    </location>
</feature>